<dbReference type="GO" id="GO:0000151">
    <property type="term" value="C:ubiquitin ligase complex"/>
    <property type="evidence" value="ECO:0007669"/>
    <property type="project" value="TreeGrafter"/>
</dbReference>
<comment type="caution">
    <text evidence="4">The sequence shown here is derived from an EMBL/GenBank/DDBJ whole genome shotgun (WGS) entry which is preliminary data.</text>
</comment>
<organism evidence="4 5">
    <name type="scientific">Arxiozyma heterogenica</name>
    <dbReference type="NCBI Taxonomy" id="278026"/>
    <lineage>
        <taxon>Eukaryota</taxon>
        <taxon>Fungi</taxon>
        <taxon>Dikarya</taxon>
        <taxon>Ascomycota</taxon>
        <taxon>Saccharomycotina</taxon>
        <taxon>Saccharomycetes</taxon>
        <taxon>Saccharomycetales</taxon>
        <taxon>Saccharomycetaceae</taxon>
        <taxon>Arxiozyma</taxon>
    </lineage>
</organism>
<dbReference type="AlphaFoldDB" id="A0AAN8A761"/>
<reference evidence="5" key="1">
    <citation type="submission" date="2023-07" db="EMBL/GenBank/DDBJ databases">
        <title>A draft genome of Kazachstania heterogenica Y-27499.</title>
        <authorList>
            <person name="Donic C."/>
            <person name="Kralova J.S."/>
            <person name="Fidel L."/>
            <person name="Ben-Dor S."/>
            <person name="Jung S."/>
        </authorList>
    </citation>
    <scope>NUCLEOTIDE SEQUENCE [LARGE SCALE GENOMIC DNA]</scope>
    <source>
        <strain evidence="5">Y27499</strain>
    </source>
</reference>
<dbReference type="GO" id="GO:0031624">
    <property type="term" value="F:ubiquitin conjugating enzyme binding"/>
    <property type="evidence" value="ECO:0007669"/>
    <property type="project" value="TreeGrafter"/>
</dbReference>
<evidence type="ECO:0000259" key="3">
    <source>
        <dbReference type="PROSITE" id="PS51229"/>
    </source>
</evidence>
<dbReference type="Gene3D" id="1.10.238.200">
    <property type="entry name" value="Cullin, PONY binding domain"/>
    <property type="match status" value="1"/>
</dbReference>
<dbReference type="PROSITE" id="PS51229">
    <property type="entry name" value="DCUN1"/>
    <property type="match status" value="1"/>
</dbReference>
<keyword evidence="1" id="KW-0833">Ubl conjugation pathway</keyword>
<dbReference type="Proteomes" id="UP001306508">
    <property type="component" value="Unassembled WGS sequence"/>
</dbReference>
<feature type="domain" description="DCUN1" evidence="3">
    <location>
        <begin position="57"/>
        <end position="294"/>
    </location>
</feature>
<protein>
    <recommendedName>
        <fullName evidence="2">Defective in cullin neddylation protein</fullName>
    </recommendedName>
</protein>
<dbReference type="PANTHER" id="PTHR12281">
    <property type="entry name" value="RP42 RELATED"/>
    <property type="match status" value="1"/>
</dbReference>
<dbReference type="InterPro" id="IPR005176">
    <property type="entry name" value="PONY_dom"/>
</dbReference>
<dbReference type="PANTHER" id="PTHR12281:SF31">
    <property type="entry name" value="DCN1-LIKE PROTEIN 3"/>
    <property type="match status" value="1"/>
</dbReference>
<comment type="function">
    <text evidence="2">Neddylation of cullins play an essential role in the regulation of SCF-type complexes activity.</text>
</comment>
<dbReference type="InterPro" id="IPR042460">
    <property type="entry name" value="DCN1-like_PONY"/>
</dbReference>
<dbReference type="Pfam" id="PF22566">
    <property type="entry name" value="UBA_8"/>
    <property type="match status" value="1"/>
</dbReference>
<accession>A0AAN8A761</accession>
<dbReference type="Gene3D" id="1.10.238.10">
    <property type="entry name" value="EF-hand"/>
    <property type="match status" value="1"/>
</dbReference>
<dbReference type="SUPFAM" id="SSF46934">
    <property type="entry name" value="UBA-like"/>
    <property type="match status" value="1"/>
</dbReference>
<dbReference type="Pfam" id="PF03556">
    <property type="entry name" value="Cullin_binding"/>
    <property type="match status" value="1"/>
</dbReference>
<dbReference type="InterPro" id="IPR009060">
    <property type="entry name" value="UBA-like_sf"/>
</dbReference>
<evidence type="ECO:0000256" key="1">
    <source>
        <dbReference type="ARBA" id="ARBA00022786"/>
    </source>
</evidence>
<dbReference type="Gene3D" id="1.10.8.10">
    <property type="entry name" value="DNA helicase RuvA subunit, C-terminal domain"/>
    <property type="match status" value="1"/>
</dbReference>
<gene>
    <name evidence="4" type="ORF">RI543_004994</name>
</gene>
<evidence type="ECO:0000313" key="5">
    <source>
        <dbReference type="Proteomes" id="UP001306508"/>
    </source>
</evidence>
<dbReference type="InterPro" id="IPR014764">
    <property type="entry name" value="DCN-prot"/>
</dbReference>
<name>A0AAN8A761_9SACH</name>
<dbReference type="EMBL" id="JAWIZZ010000071">
    <property type="protein sequence ID" value="KAK5773685.1"/>
    <property type="molecule type" value="Genomic_DNA"/>
</dbReference>
<evidence type="ECO:0000256" key="2">
    <source>
        <dbReference type="RuleBase" id="RU410713"/>
    </source>
</evidence>
<dbReference type="CDD" id="cd14352">
    <property type="entry name" value="UBA_DCN1"/>
    <property type="match status" value="1"/>
</dbReference>
<dbReference type="GO" id="GO:0032182">
    <property type="term" value="F:ubiquitin-like protein binding"/>
    <property type="evidence" value="ECO:0007669"/>
    <property type="project" value="TreeGrafter"/>
</dbReference>
<keyword evidence="5" id="KW-1185">Reference proteome</keyword>
<dbReference type="GO" id="GO:0045116">
    <property type="term" value="P:protein neddylation"/>
    <property type="evidence" value="ECO:0007669"/>
    <property type="project" value="TreeGrafter"/>
</dbReference>
<evidence type="ECO:0000313" key="4">
    <source>
        <dbReference type="EMBL" id="KAK5773685.1"/>
    </source>
</evidence>
<dbReference type="GO" id="GO:0097602">
    <property type="term" value="F:cullin family protein binding"/>
    <property type="evidence" value="ECO:0007669"/>
    <property type="project" value="TreeGrafter"/>
</dbReference>
<proteinExistence type="predicted"/>
<dbReference type="InterPro" id="IPR054109">
    <property type="entry name" value="UBA_8"/>
</dbReference>
<sequence length="299" mass="35973">MEEDDLIKSFLELTHCRNEIAKKYLTENNWNINYALNDYYDKELNSFVNEPNNQDKIYPADLTDLFNRYSDQVCPDGTKWITFEGMIKFIEELEISQQNSDNHNNTTTNISTEEKLNINRPETETEDANNDISIVILAKLLSWKNMNDSLDYEQFCNSWFIQGCSTLKDMRLLLFDLNHKFYHDPMYFVEIYNYTFNLLLDVDSTQLDMTTATEYWRQFLVTTRHKIPINVNEEICCMWFQFLKDTKKTFITFDCWKMILQFFQKYSNFQELASDYNETAAWPYIIDEFYEYLKDHSKI</sequence>